<dbReference type="InterPro" id="IPR001967">
    <property type="entry name" value="Peptidase_S11_N"/>
</dbReference>
<evidence type="ECO:0000259" key="17">
    <source>
        <dbReference type="SMART" id="SM00936"/>
    </source>
</evidence>
<dbReference type="InterPro" id="IPR018044">
    <property type="entry name" value="Peptidase_S11"/>
</dbReference>
<dbReference type="SMART" id="SM00936">
    <property type="entry name" value="PBP5_C"/>
    <property type="match status" value="1"/>
</dbReference>
<accession>A0A6F8V7V2</accession>
<protein>
    <recommendedName>
        <fullName evidence="4">serine-type D-Ala-D-Ala carboxypeptidase</fullName>
        <ecNumber evidence="4">3.4.16.4</ecNumber>
    </recommendedName>
</protein>
<dbReference type="GO" id="GO:0009252">
    <property type="term" value="P:peptidoglycan biosynthetic process"/>
    <property type="evidence" value="ECO:0007669"/>
    <property type="project" value="UniProtKB-UniPathway"/>
</dbReference>
<dbReference type="SUPFAM" id="SSF69189">
    <property type="entry name" value="Penicillin-binding protein associated domain"/>
    <property type="match status" value="1"/>
</dbReference>
<evidence type="ECO:0000256" key="9">
    <source>
        <dbReference type="ARBA" id="ARBA00022960"/>
    </source>
</evidence>
<comment type="pathway">
    <text evidence="2">Cell wall biogenesis; peptidoglycan biosynthesis.</text>
</comment>
<dbReference type="InterPro" id="IPR012338">
    <property type="entry name" value="Beta-lactam/transpept-like"/>
</dbReference>
<reference evidence="19" key="1">
    <citation type="submission" date="2020-03" db="EMBL/GenBank/DDBJ databases">
        <title>Complete genome sequence of sulfur-oxidizing bacterium skT11.</title>
        <authorList>
            <person name="Kanda M."/>
            <person name="Kojima H."/>
            <person name="Fukui M."/>
        </authorList>
    </citation>
    <scope>NUCLEOTIDE SEQUENCE [LARGE SCALE GENOMIC DNA]</scope>
    <source>
        <strain evidence="19">skT11</strain>
    </source>
</reference>
<evidence type="ECO:0000256" key="6">
    <source>
        <dbReference type="ARBA" id="ARBA00022670"/>
    </source>
</evidence>
<organism evidence="18 19">
    <name type="scientific">Sulfurimicrobium lacus</name>
    <dbReference type="NCBI Taxonomy" id="2715678"/>
    <lineage>
        <taxon>Bacteria</taxon>
        <taxon>Pseudomonadati</taxon>
        <taxon>Pseudomonadota</taxon>
        <taxon>Betaproteobacteria</taxon>
        <taxon>Nitrosomonadales</taxon>
        <taxon>Sulfuricellaceae</taxon>
        <taxon>Sulfurimicrobium</taxon>
    </lineage>
</organism>
<keyword evidence="11" id="KW-0961">Cell wall biogenesis/degradation</keyword>
<feature type="binding site" evidence="14">
    <location>
        <position position="222"/>
    </location>
    <ligand>
        <name>substrate</name>
    </ligand>
</feature>
<evidence type="ECO:0000256" key="2">
    <source>
        <dbReference type="ARBA" id="ARBA00004752"/>
    </source>
</evidence>
<feature type="active site" description="Acyl-ester intermediate" evidence="13">
    <location>
        <position position="60"/>
    </location>
</feature>
<evidence type="ECO:0000256" key="11">
    <source>
        <dbReference type="ARBA" id="ARBA00023316"/>
    </source>
</evidence>
<comment type="similarity">
    <text evidence="3 15">Belongs to the peptidase S11 family.</text>
</comment>
<evidence type="ECO:0000313" key="18">
    <source>
        <dbReference type="EMBL" id="BCB25201.1"/>
    </source>
</evidence>
<dbReference type="Gene3D" id="3.40.710.10">
    <property type="entry name" value="DD-peptidase/beta-lactamase superfamily"/>
    <property type="match status" value="1"/>
</dbReference>
<dbReference type="InterPro" id="IPR012907">
    <property type="entry name" value="Peptidase_S11_C"/>
</dbReference>
<dbReference type="GO" id="GO:0009002">
    <property type="term" value="F:serine-type D-Ala-D-Ala carboxypeptidase activity"/>
    <property type="evidence" value="ECO:0007669"/>
    <property type="project" value="UniProtKB-EC"/>
</dbReference>
<evidence type="ECO:0000256" key="4">
    <source>
        <dbReference type="ARBA" id="ARBA00012448"/>
    </source>
</evidence>
<keyword evidence="9" id="KW-0133">Cell shape</keyword>
<evidence type="ECO:0000256" key="16">
    <source>
        <dbReference type="SAM" id="SignalP"/>
    </source>
</evidence>
<dbReference type="Pfam" id="PF07943">
    <property type="entry name" value="PBP5_C"/>
    <property type="match status" value="1"/>
</dbReference>
<comment type="function">
    <text evidence="1">Removes C-terminal D-alanyl residues from sugar-peptide cell wall precursors.</text>
</comment>
<dbReference type="GO" id="GO:0071555">
    <property type="term" value="P:cell wall organization"/>
    <property type="evidence" value="ECO:0007669"/>
    <property type="project" value="UniProtKB-KW"/>
</dbReference>
<dbReference type="AlphaFoldDB" id="A0A6F8V7V2"/>
<dbReference type="EC" id="3.4.16.4" evidence="4"/>
<proteinExistence type="inferred from homology"/>
<feature type="active site" evidence="13">
    <location>
        <position position="120"/>
    </location>
</feature>
<dbReference type="Proteomes" id="UP000502260">
    <property type="component" value="Chromosome"/>
</dbReference>
<evidence type="ECO:0000256" key="5">
    <source>
        <dbReference type="ARBA" id="ARBA00022645"/>
    </source>
</evidence>
<dbReference type="InterPro" id="IPR037167">
    <property type="entry name" value="Peptidase_S11_C_sf"/>
</dbReference>
<dbReference type="SUPFAM" id="SSF56601">
    <property type="entry name" value="beta-lactamase/transpeptidase-like"/>
    <property type="match status" value="1"/>
</dbReference>
<keyword evidence="5" id="KW-0121">Carboxypeptidase</keyword>
<gene>
    <name evidence="18" type="ORF">SKTS_00870</name>
</gene>
<evidence type="ECO:0000256" key="7">
    <source>
        <dbReference type="ARBA" id="ARBA00022729"/>
    </source>
</evidence>
<evidence type="ECO:0000313" key="19">
    <source>
        <dbReference type="Proteomes" id="UP000502260"/>
    </source>
</evidence>
<keyword evidence="19" id="KW-1185">Reference proteome</keyword>
<dbReference type="RefSeq" id="WP_173058749.1">
    <property type="nucleotide sequence ID" value="NZ_AP022853.1"/>
</dbReference>
<dbReference type="UniPathway" id="UPA00219"/>
<dbReference type="InterPro" id="IPR015956">
    <property type="entry name" value="Peniciliin-bd_prot_C_sf"/>
</dbReference>
<dbReference type="KEGG" id="slac:SKTS_00870"/>
<keyword evidence="8" id="KW-0378">Hydrolase</keyword>
<feature type="chain" id="PRO_5026093474" description="serine-type D-Ala-D-Ala carboxypeptidase" evidence="16">
    <location>
        <begin position="20"/>
        <end position="378"/>
    </location>
</feature>
<dbReference type="PRINTS" id="PR00725">
    <property type="entry name" value="DADACBPTASE1"/>
</dbReference>
<evidence type="ECO:0000256" key="8">
    <source>
        <dbReference type="ARBA" id="ARBA00022801"/>
    </source>
</evidence>
<evidence type="ECO:0000256" key="10">
    <source>
        <dbReference type="ARBA" id="ARBA00022984"/>
    </source>
</evidence>
<evidence type="ECO:0000256" key="3">
    <source>
        <dbReference type="ARBA" id="ARBA00007164"/>
    </source>
</evidence>
<evidence type="ECO:0000256" key="15">
    <source>
        <dbReference type="RuleBase" id="RU004016"/>
    </source>
</evidence>
<comment type="catalytic activity">
    <reaction evidence="12">
        <text>Preferential cleavage: (Ac)2-L-Lys-D-Ala-|-D-Ala. Also transpeptidation of peptidyl-alanyl moieties that are N-acyl substituents of D-alanine.</text>
        <dbReference type="EC" id="3.4.16.4"/>
    </reaction>
</comment>
<dbReference type="Pfam" id="PF00768">
    <property type="entry name" value="Peptidase_S11"/>
    <property type="match status" value="1"/>
</dbReference>
<sequence length="378" mass="41994">MKRLLLILAALFFSTLAAAEQVLPLPPAPPIAARAYLLADFPSGRLLVQQGANDRIEPASLTKLMTAYLTFSALKQGRLKMDQVLPVSERAWKTEGSRMFIEMNRPVTVVELIQGMIVQSGNDACIALAEGVAGSEEVFASMMNQQALRLGMKNTHYMNATGLPHAQHYTTAYDLSLLVAAIIRDFPEYFKFYSMREYRYNNITQPNRNRLLWLDPTVDGMKTGHTESAGYCLIATAKRDPMRLISVVLGTTSDHLRATESQKLLNYGFQFFEGKRLYAKNQTISNLPVWKGSEKTLKAGLSQDLLITLPKGYYSRIKATVTSKQPLLAPISAGQVVGAIHLTLDDKPFADYPLVALENVAVGNIFGRALDTIKLWFK</sequence>
<evidence type="ECO:0000256" key="13">
    <source>
        <dbReference type="PIRSR" id="PIRSR618044-1"/>
    </source>
</evidence>
<feature type="active site" description="Proton acceptor" evidence="13">
    <location>
        <position position="63"/>
    </location>
</feature>
<keyword evidence="10" id="KW-0573">Peptidoglycan synthesis</keyword>
<name>A0A6F8V7V2_9PROT</name>
<keyword evidence="7 16" id="KW-0732">Signal</keyword>
<feature type="signal peptide" evidence="16">
    <location>
        <begin position="1"/>
        <end position="19"/>
    </location>
</feature>
<dbReference type="PANTHER" id="PTHR21581:SF6">
    <property type="entry name" value="TRAFFICKING PROTEIN PARTICLE COMPLEX SUBUNIT 12"/>
    <property type="match status" value="1"/>
</dbReference>
<dbReference type="GO" id="GO:0006508">
    <property type="term" value="P:proteolysis"/>
    <property type="evidence" value="ECO:0007669"/>
    <property type="project" value="UniProtKB-KW"/>
</dbReference>
<dbReference type="GO" id="GO:0008360">
    <property type="term" value="P:regulation of cell shape"/>
    <property type="evidence" value="ECO:0007669"/>
    <property type="project" value="UniProtKB-KW"/>
</dbReference>
<dbReference type="PANTHER" id="PTHR21581">
    <property type="entry name" value="D-ALANYL-D-ALANINE CARBOXYPEPTIDASE"/>
    <property type="match status" value="1"/>
</dbReference>
<keyword evidence="6" id="KW-0645">Protease</keyword>
<dbReference type="EMBL" id="AP022853">
    <property type="protein sequence ID" value="BCB25201.1"/>
    <property type="molecule type" value="Genomic_DNA"/>
</dbReference>
<dbReference type="Gene3D" id="2.60.410.10">
    <property type="entry name" value="D-Ala-D-Ala carboxypeptidase, C-terminal domain"/>
    <property type="match status" value="1"/>
</dbReference>
<feature type="domain" description="Peptidase S11 D-Ala-D-Ala carboxypeptidase A C-terminal" evidence="17">
    <location>
        <begin position="272"/>
        <end position="362"/>
    </location>
</feature>
<evidence type="ECO:0000256" key="1">
    <source>
        <dbReference type="ARBA" id="ARBA00003217"/>
    </source>
</evidence>
<evidence type="ECO:0000256" key="12">
    <source>
        <dbReference type="ARBA" id="ARBA00034000"/>
    </source>
</evidence>
<evidence type="ECO:0000256" key="14">
    <source>
        <dbReference type="PIRSR" id="PIRSR618044-2"/>
    </source>
</evidence>